<evidence type="ECO:0000256" key="4">
    <source>
        <dbReference type="ARBA" id="ARBA00022807"/>
    </source>
</evidence>
<comment type="similarity">
    <text evidence="1">Belongs to the peptidase C1 family.</text>
</comment>
<organism evidence="6 7">
    <name type="scientific">Ladona fulva</name>
    <name type="common">Scarce chaser dragonfly</name>
    <name type="synonym">Libellula fulva</name>
    <dbReference type="NCBI Taxonomy" id="123851"/>
    <lineage>
        <taxon>Eukaryota</taxon>
        <taxon>Metazoa</taxon>
        <taxon>Ecdysozoa</taxon>
        <taxon>Arthropoda</taxon>
        <taxon>Hexapoda</taxon>
        <taxon>Insecta</taxon>
        <taxon>Pterygota</taxon>
        <taxon>Palaeoptera</taxon>
        <taxon>Odonata</taxon>
        <taxon>Epiprocta</taxon>
        <taxon>Anisoptera</taxon>
        <taxon>Libelluloidea</taxon>
        <taxon>Libellulidae</taxon>
        <taxon>Ladona</taxon>
    </lineage>
</organism>
<name>A0A8K0KT40_LADFU</name>
<reference evidence="6" key="1">
    <citation type="submission" date="2013-04" db="EMBL/GenBank/DDBJ databases">
        <authorList>
            <person name="Qu J."/>
            <person name="Murali S.C."/>
            <person name="Bandaranaike D."/>
            <person name="Bellair M."/>
            <person name="Blankenburg K."/>
            <person name="Chao H."/>
            <person name="Dinh H."/>
            <person name="Doddapaneni H."/>
            <person name="Downs B."/>
            <person name="Dugan-Rocha S."/>
            <person name="Elkadiri S."/>
            <person name="Gnanaolivu R.D."/>
            <person name="Hernandez B."/>
            <person name="Javaid M."/>
            <person name="Jayaseelan J.C."/>
            <person name="Lee S."/>
            <person name="Li M."/>
            <person name="Ming W."/>
            <person name="Munidasa M."/>
            <person name="Muniz J."/>
            <person name="Nguyen L."/>
            <person name="Ongeri F."/>
            <person name="Osuji N."/>
            <person name="Pu L.-L."/>
            <person name="Puazo M."/>
            <person name="Qu C."/>
            <person name="Quiroz J."/>
            <person name="Raj R."/>
            <person name="Weissenberger G."/>
            <person name="Xin Y."/>
            <person name="Zou X."/>
            <person name="Han Y."/>
            <person name="Richards S."/>
            <person name="Worley K."/>
            <person name="Muzny D."/>
            <person name="Gibbs R."/>
        </authorList>
    </citation>
    <scope>NUCLEOTIDE SEQUENCE</scope>
    <source>
        <strain evidence="6">Sampled in the wild</strain>
    </source>
</reference>
<dbReference type="InterPro" id="IPR013128">
    <property type="entry name" value="Peptidase_C1A"/>
</dbReference>
<reference evidence="6" key="2">
    <citation type="submission" date="2017-10" db="EMBL/GenBank/DDBJ databases">
        <title>Ladona fulva Genome sequencing and assembly.</title>
        <authorList>
            <person name="Murali S."/>
            <person name="Richards S."/>
            <person name="Bandaranaike D."/>
            <person name="Bellair M."/>
            <person name="Blankenburg K."/>
            <person name="Chao H."/>
            <person name="Dinh H."/>
            <person name="Doddapaneni H."/>
            <person name="Dugan-Rocha S."/>
            <person name="Elkadiri S."/>
            <person name="Gnanaolivu R."/>
            <person name="Hernandez B."/>
            <person name="Skinner E."/>
            <person name="Javaid M."/>
            <person name="Lee S."/>
            <person name="Li M."/>
            <person name="Ming W."/>
            <person name="Munidasa M."/>
            <person name="Muniz J."/>
            <person name="Nguyen L."/>
            <person name="Hughes D."/>
            <person name="Osuji N."/>
            <person name="Pu L.-L."/>
            <person name="Puazo M."/>
            <person name="Qu C."/>
            <person name="Quiroz J."/>
            <person name="Raj R."/>
            <person name="Weissenberger G."/>
            <person name="Xin Y."/>
            <person name="Zou X."/>
            <person name="Han Y."/>
            <person name="Worley K."/>
            <person name="Muzny D."/>
            <person name="Gibbs R."/>
        </authorList>
    </citation>
    <scope>NUCLEOTIDE SEQUENCE</scope>
    <source>
        <strain evidence="6">Sampled in the wild</strain>
    </source>
</reference>
<keyword evidence="2" id="KW-0645">Protease</keyword>
<keyword evidence="4" id="KW-0788">Thiol protease</keyword>
<gene>
    <name evidence="6" type="ORF">J437_LFUL019459</name>
</gene>
<dbReference type="PANTHER" id="PTHR12411">
    <property type="entry name" value="CYSTEINE PROTEASE FAMILY C1-RELATED"/>
    <property type="match status" value="1"/>
</dbReference>
<evidence type="ECO:0000313" key="7">
    <source>
        <dbReference type="Proteomes" id="UP000792457"/>
    </source>
</evidence>
<dbReference type="InterPro" id="IPR000169">
    <property type="entry name" value="Pept_cys_AS"/>
</dbReference>
<dbReference type="Pfam" id="PF00112">
    <property type="entry name" value="Peptidase_C1"/>
    <property type="match status" value="2"/>
</dbReference>
<dbReference type="GO" id="GO:0008234">
    <property type="term" value="F:cysteine-type peptidase activity"/>
    <property type="evidence" value="ECO:0007669"/>
    <property type="project" value="UniProtKB-KW"/>
</dbReference>
<accession>A0A8K0KT40</accession>
<protein>
    <recommendedName>
        <fullName evidence="5">Peptidase C1A papain C-terminal domain-containing protein</fullName>
    </recommendedName>
</protein>
<keyword evidence="3" id="KW-0378">Hydrolase</keyword>
<evidence type="ECO:0000256" key="3">
    <source>
        <dbReference type="ARBA" id="ARBA00022801"/>
    </source>
</evidence>
<evidence type="ECO:0000256" key="2">
    <source>
        <dbReference type="ARBA" id="ARBA00022670"/>
    </source>
</evidence>
<keyword evidence="7" id="KW-1185">Reference proteome</keyword>
<feature type="domain" description="Peptidase C1A papain C-terminal" evidence="5">
    <location>
        <begin position="101"/>
        <end position="212"/>
    </location>
</feature>
<evidence type="ECO:0000259" key="5">
    <source>
        <dbReference type="SMART" id="SM00645"/>
    </source>
</evidence>
<dbReference type="OrthoDB" id="6514058at2759"/>
<dbReference type="Proteomes" id="UP000792457">
    <property type="component" value="Unassembled WGS sequence"/>
</dbReference>
<dbReference type="PROSITE" id="PS00639">
    <property type="entry name" value="THIOL_PROTEASE_HIS"/>
    <property type="match status" value="1"/>
</dbReference>
<evidence type="ECO:0000313" key="6">
    <source>
        <dbReference type="EMBL" id="KAG8239954.1"/>
    </source>
</evidence>
<dbReference type="AlphaFoldDB" id="A0A8K0KT40"/>
<proteinExistence type="inferred from homology"/>
<evidence type="ECO:0000256" key="1">
    <source>
        <dbReference type="ARBA" id="ARBA00008455"/>
    </source>
</evidence>
<dbReference type="EMBL" id="KZ310443">
    <property type="protein sequence ID" value="KAG8239954.1"/>
    <property type="molecule type" value="Genomic_DNA"/>
</dbReference>
<sequence length="213" mass="23733">VYEHLTGEVLGYHAVKIIGWGVVNNTKEHWLVANSWGTNWGEKDSKALLSHVNSKKSTWKAQSTYMSRLNRNHVKNMLGTRPEKGPLNMKSTSTLVATMPLPLSFDARTKWLSCPTIKRIRNQGFCGSCWAFASVSSMSDRHCIKTNGVQNVDMSVENVLSCCTDCGEGCNGGYVSKSWKYWINYGIVSGGDYNSSQVKTSFSLLSLMIYQIV</sequence>
<dbReference type="InterPro" id="IPR000668">
    <property type="entry name" value="Peptidase_C1A_C"/>
</dbReference>
<dbReference type="InterPro" id="IPR025660">
    <property type="entry name" value="Pept_his_AS"/>
</dbReference>
<feature type="non-terminal residue" evidence="6">
    <location>
        <position position="1"/>
    </location>
</feature>
<dbReference type="GO" id="GO:0006508">
    <property type="term" value="P:proteolysis"/>
    <property type="evidence" value="ECO:0007669"/>
    <property type="project" value="UniProtKB-KW"/>
</dbReference>
<comment type="caution">
    <text evidence="6">The sequence shown here is derived from an EMBL/GenBank/DDBJ whole genome shotgun (WGS) entry which is preliminary data.</text>
</comment>
<dbReference type="SMART" id="SM00645">
    <property type="entry name" value="Pept_C1"/>
    <property type="match status" value="1"/>
</dbReference>
<dbReference type="Gene3D" id="3.90.70.10">
    <property type="entry name" value="Cysteine proteinases"/>
    <property type="match status" value="2"/>
</dbReference>
<dbReference type="InterPro" id="IPR038765">
    <property type="entry name" value="Papain-like_cys_pep_sf"/>
</dbReference>
<dbReference type="SUPFAM" id="SSF54001">
    <property type="entry name" value="Cysteine proteinases"/>
    <property type="match status" value="2"/>
</dbReference>
<dbReference type="PROSITE" id="PS00139">
    <property type="entry name" value="THIOL_PROTEASE_CYS"/>
    <property type="match status" value="1"/>
</dbReference>